<keyword evidence="4" id="KW-1185">Reference proteome</keyword>
<keyword evidence="2" id="KW-0456">Lyase</keyword>
<proteinExistence type="inferred from homology"/>
<evidence type="ECO:0000313" key="4">
    <source>
        <dbReference type="Proteomes" id="UP000000739"/>
    </source>
</evidence>
<dbReference type="KEGG" id="dal:Dalk_0059"/>
<dbReference type="EMBL" id="CP001322">
    <property type="protein sequence ID" value="ACL01769.1"/>
    <property type="molecule type" value="Genomic_DNA"/>
</dbReference>
<dbReference type="AlphaFoldDB" id="B8FKF4"/>
<dbReference type="GO" id="GO:0006635">
    <property type="term" value="P:fatty acid beta-oxidation"/>
    <property type="evidence" value="ECO:0007669"/>
    <property type="project" value="TreeGrafter"/>
</dbReference>
<name>B8FKF4_DESAL</name>
<dbReference type="InterPro" id="IPR001753">
    <property type="entry name" value="Enoyl-CoA_hydra/iso"/>
</dbReference>
<dbReference type="RefSeq" id="WP_012609209.1">
    <property type="nucleotide sequence ID" value="NC_011768.1"/>
</dbReference>
<organism evidence="3 4">
    <name type="scientific">Desulfatibacillum aliphaticivorans</name>
    <dbReference type="NCBI Taxonomy" id="218208"/>
    <lineage>
        <taxon>Bacteria</taxon>
        <taxon>Pseudomonadati</taxon>
        <taxon>Thermodesulfobacteriota</taxon>
        <taxon>Desulfobacteria</taxon>
        <taxon>Desulfobacterales</taxon>
        <taxon>Desulfatibacillaceae</taxon>
        <taxon>Desulfatibacillum</taxon>
    </lineage>
</organism>
<dbReference type="GO" id="GO:0016829">
    <property type="term" value="F:lyase activity"/>
    <property type="evidence" value="ECO:0007669"/>
    <property type="project" value="UniProtKB-KW"/>
</dbReference>
<accession>B8FKF4</accession>
<dbReference type="FunFam" id="3.90.226.10:FF:000009">
    <property type="entry name" value="Carnitinyl-CoA dehydratase"/>
    <property type="match status" value="1"/>
</dbReference>
<reference evidence="3 4" key="1">
    <citation type="journal article" date="2012" name="Environ. Microbiol.">
        <title>The genome sequence of Desulfatibacillum alkenivorans AK-01: a blueprint for anaerobic alkane oxidation.</title>
        <authorList>
            <person name="Callaghan A.V."/>
            <person name="Morris B.E."/>
            <person name="Pereira I.A."/>
            <person name="McInerney M.J."/>
            <person name="Austin R.N."/>
            <person name="Groves J.T."/>
            <person name="Kukor J.J."/>
            <person name="Suflita J.M."/>
            <person name="Young L.Y."/>
            <person name="Zylstra G.J."/>
            <person name="Wawrik B."/>
        </authorList>
    </citation>
    <scope>NUCLEOTIDE SEQUENCE [LARGE SCALE GENOMIC DNA]</scope>
    <source>
        <strain evidence="3 4">AK-01</strain>
    </source>
</reference>
<dbReference type="eggNOG" id="COG1024">
    <property type="taxonomic scope" value="Bacteria"/>
</dbReference>
<comment type="similarity">
    <text evidence="1">Belongs to the enoyl-CoA hydratase/isomerase family.</text>
</comment>
<sequence length="256" mass="27395">MNLENMIYEKKGHIAVITFNHPPANAWNLAAVTDFLAAVDEAEKDKDVRVVILTGAGDKCFSAGMDVSDAANLPKTSPMAKTLWTRIDRFEKPVIAAINGHALGGGLELALCCTFRIMADNPKAKIGLTELNLGIIPGWGGTQRLSRVIGEAKALDMILFSRRLDANQALEIGLVNQVSAPEMLMEDAMAFAEALAKRPPVAVAMVLKAMSAGAYEGIEIGLEVEGQGSAVVKNTKDSQEGFAAFLEKRPPNFIGE</sequence>
<protein>
    <submittedName>
        <fullName evidence="3">Enoyl-CoA hydratase/isomerase</fullName>
    </submittedName>
</protein>
<dbReference type="SUPFAM" id="SSF52096">
    <property type="entry name" value="ClpP/crotonase"/>
    <property type="match status" value="1"/>
</dbReference>
<dbReference type="Gene3D" id="3.90.226.10">
    <property type="entry name" value="2-enoyl-CoA Hydratase, Chain A, domain 1"/>
    <property type="match status" value="1"/>
</dbReference>
<dbReference type="CDD" id="cd06558">
    <property type="entry name" value="crotonase-like"/>
    <property type="match status" value="1"/>
</dbReference>
<evidence type="ECO:0000313" key="3">
    <source>
        <dbReference type="EMBL" id="ACL01769.1"/>
    </source>
</evidence>
<evidence type="ECO:0000256" key="2">
    <source>
        <dbReference type="ARBA" id="ARBA00023239"/>
    </source>
</evidence>
<dbReference type="Pfam" id="PF00378">
    <property type="entry name" value="ECH_1"/>
    <property type="match status" value="1"/>
</dbReference>
<evidence type="ECO:0000256" key="1">
    <source>
        <dbReference type="ARBA" id="ARBA00005254"/>
    </source>
</evidence>
<dbReference type="HOGENOM" id="CLU_009834_7_6_7"/>
<dbReference type="PANTHER" id="PTHR11941">
    <property type="entry name" value="ENOYL-COA HYDRATASE-RELATED"/>
    <property type="match status" value="1"/>
</dbReference>
<dbReference type="InterPro" id="IPR029045">
    <property type="entry name" value="ClpP/crotonase-like_dom_sf"/>
</dbReference>
<dbReference type="PANTHER" id="PTHR11941:SF54">
    <property type="entry name" value="ENOYL-COA HYDRATASE, MITOCHONDRIAL"/>
    <property type="match status" value="1"/>
</dbReference>
<gene>
    <name evidence="3" type="ordered locus">Dalk_0059</name>
</gene>
<dbReference type="Proteomes" id="UP000000739">
    <property type="component" value="Chromosome"/>
</dbReference>